<dbReference type="eggNOG" id="COG0448">
    <property type="taxonomic scope" value="Bacteria"/>
</dbReference>
<dbReference type="Pfam" id="PF16314">
    <property type="entry name" value="DUF4954"/>
    <property type="match status" value="1"/>
</dbReference>
<dbReference type="RefSeq" id="WP_024266455.1">
    <property type="nucleotide sequence ID" value="NC_023035.1"/>
</dbReference>
<accession>V5WCM9</accession>
<evidence type="ECO:0000313" key="3">
    <source>
        <dbReference type="Proteomes" id="UP000018680"/>
    </source>
</evidence>
<dbReference type="Gene3D" id="2.160.10.10">
    <property type="entry name" value="Hexapeptide repeat proteins"/>
    <property type="match status" value="1"/>
</dbReference>
<gene>
    <name evidence="2" type="ORF">L21SP2_0076</name>
</gene>
<dbReference type="Proteomes" id="UP000018680">
    <property type="component" value="Chromosome"/>
</dbReference>
<dbReference type="AlphaFoldDB" id="V5WCM9"/>
<evidence type="ECO:0000259" key="1">
    <source>
        <dbReference type="Pfam" id="PF16314"/>
    </source>
</evidence>
<proteinExistence type="predicted"/>
<name>V5WCM9_9SPIO</name>
<feature type="domain" description="DUF4954" evidence="1">
    <location>
        <begin position="40"/>
        <end position="455"/>
    </location>
</feature>
<protein>
    <recommendedName>
        <fullName evidence="1">DUF4954 domain-containing protein</fullName>
    </recommendedName>
</protein>
<reference evidence="2 3" key="1">
    <citation type="journal article" date="2015" name="Stand. Genomic Sci.">
        <title>Complete genome sequence and description of Salinispira pacifica gen. nov., sp. nov., a novel spirochaete isolated form a hypersaline microbial mat.</title>
        <authorList>
            <person name="Ben Hania W."/>
            <person name="Joseph M."/>
            <person name="Schumann P."/>
            <person name="Bunk B."/>
            <person name="Fiebig A."/>
            <person name="Sproer C."/>
            <person name="Klenk H.P."/>
            <person name="Fardeau M.L."/>
            <person name="Spring S."/>
        </authorList>
    </citation>
    <scope>NUCLEOTIDE SEQUENCE [LARGE SCALE GENOMIC DNA]</scope>
    <source>
        <strain evidence="2 3">L21-RPul-D2</strain>
    </source>
</reference>
<sequence length="549" mass="60645">MNKIDELLENINYSHFTYRIEKLKAVPESESPVLKGRPLRTLSHDEVQSLERQGNVCHDWSRIRVVEDFSAAFITQNLFIGDVVLGYFDGRMICNQESAGSLPSGIHRSTIESSHIASGSAVHNCPRIFATLVVRDSLLSNSSTGLTAGSRGTLYGNGVNIPVGIETGGREISLYSDLSLELAEYVLMHPGSAAVEDAYGTHLSEYLERIRFNWTIIDKHSRILDCRSIVNSYIGPYSRVLGADEISNSSIFSTSSDPSVVTNSSIIRNSILQDGVEVSDASIIQNSMLFEHSHAEHHGKIVDSIIGPNSGVSKGEITSCFLGPFVGFHHQSLLIAAFWPGGRGNVGYGANVGSNHTSRMPDQECWPGEGMFFGLSCAVKYPANFRKAPYSIVAAGVTTLPQKLEYPFSLINEPVGYFLEVPPGFNNLIPAWGLSANLYSLKRNEAKYYKRNKARRNRFDLRVFRPEILEYMRDAVGMLENIRERKTIYLPGDIPGIGKNMLTDENRLKAIEAYRFFLDLVAFREERETILAAGSGSGGAAARNRTGKE</sequence>
<dbReference type="STRING" id="1307761.L21SP2_0076"/>
<keyword evidence="3" id="KW-1185">Reference proteome</keyword>
<dbReference type="KEGG" id="slr:L21SP2_0076"/>
<dbReference type="EMBL" id="CP006939">
    <property type="protein sequence ID" value="AHC13522.1"/>
    <property type="molecule type" value="Genomic_DNA"/>
</dbReference>
<dbReference type="PATRIC" id="fig|1307761.3.peg.76"/>
<dbReference type="HOGENOM" id="CLU_030321_0_0_12"/>
<dbReference type="InterPro" id="IPR032533">
    <property type="entry name" value="DUF4954"/>
</dbReference>
<evidence type="ECO:0000313" key="2">
    <source>
        <dbReference type="EMBL" id="AHC13522.1"/>
    </source>
</evidence>
<organism evidence="2 3">
    <name type="scientific">Salinispira pacifica</name>
    <dbReference type="NCBI Taxonomy" id="1307761"/>
    <lineage>
        <taxon>Bacteria</taxon>
        <taxon>Pseudomonadati</taxon>
        <taxon>Spirochaetota</taxon>
        <taxon>Spirochaetia</taxon>
        <taxon>Spirochaetales</taxon>
        <taxon>Spirochaetaceae</taxon>
        <taxon>Salinispira</taxon>
    </lineage>
</organism>